<keyword evidence="5" id="KW-0234">DNA repair</keyword>
<dbReference type="InterPro" id="IPR050326">
    <property type="entry name" value="NAD_dep_DNA_ligaseB"/>
</dbReference>
<keyword evidence="3" id="KW-0235">DNA replication</keyword>
<evidence type="ECO:0000259" key="8">
    <source>
        <dbReference type="Pfam" id="PF14743"/>
    </source>
</evidence>
<keyword evidence="2 9" id="KW-0436">Ligase</keyword>
<dbReference type="Proteomes" id="UP000190341">
    <property type="component" value="Unassembled WGS sequence"/>
</dbReference>
<dbReference type="CDD" id="cd08041">
    <property type="entry name" value="OBF_kDNA_ligase_like"/>
    <property type="match status" value="1"/>
</dbReference>
<dbReference type="Pfam" id="PF14743">
    <property type="entry name" value="DNA_ligase_OB_2"/>
    <property type="match status" value="1"/>
</dbReference>
<dbReference type="CDD" id="cd07896">
    <property type="entry name" value="Adenylation_kDNA_ligase_like"/>
    <property type="match status" value="1"/>
</dbReference>
<evidence type="ECO:0000256" key="3">
    <source>
        <dbReference type="ARBA" id="ARBA00022705"/>
    </source>
</evidence>
<protein>
    <submittedName>
        <fullName evidence="9">DNA ligase-1</fullName>
    </submittedName>
</protein>
<comment type="catalytic activity">
    <reaction evidence="6">
        <text>ATP + (deoxyribonucleotide)n-3'-hydroxyl + 5'-phospho-(deoxyribonucleotide)m = (deoxyribonucleotide)n+m + AMP + diphosphate.</text>
        <dbReference type="EC" id="6.5.1.1"/>
    </reaction>
</comment>
<keyword evidence="10" id="KW-1185">Reference proteome</keyword>
<evidence type="ECO:0000313" key="9">
    <source>
        <dbReference type="EMBL" id="SKC78692.1"/>
    </source>
</evidence>
<keyword evidence="4" id="KW-0227">DNA damage</keyword>
<proteinExistence type="predicted"/>
<dbReference type="GO" id="GO:0005524">
    <property type="term" value="F:ATP binding"/>
    <property type="evidence" value="ECO:0007669"/>
    <property type="project" value="InterPro"/>
</dbReference>
<dbReference type="RefSeq" id="WP_229730740.1">
    <property type="nucleotide sequence ID" value="NZ_BMCL01000001.1"/>
</dbReference>
<accession>A0A1T5LRW4</accession>
<dbReference type="AlphaFoldDB" id="A0A1T5LRW4"/>
<dbReference type="Pfam" id="PF01068">
    <property type="entry name" value="DNA_ligase_A_M"/>
    <property type="match status" value="1"/>
</dbReference>
<evidence type="ECO:0000256" key="2">
    <source>
        <dbReference type="ARBA" id="ARBA00022598"/>
    </source>
</evidence>
<name>A0A1T5LRW4_9GAMM</name>
<feature type="domain" description="DNA ligase OB-like" evidence="8">
    <location>
        <begin position="247"/>
        <end position="312"/>
    </location>
</feature>
<dbReference type="PANTHER" id="PTHR47810">
    <property type="entry name" value="DNA LIGASE"/>
    <property type="match status" value="1"/>
</dbReference>
<dbReference type="SUPFAM" id="SSF50249">
    <property type="entry name" value="Nucleic acid-binding proteins"/>
    <property type="match status" value="1"/>
</dbReference>
<dbReference type="GO" id="GO:0006310">
    <property type="term" value="P:DNA recombination"/>
    <property type="evidence" value="ECO:0007669"/>
    <property type="project" value="InterPro"/>
</dbReference>
<gene>
    <name evidence="9" type="ORF">SAMN06296058_2985</name>
</gene>
<dbReference type="PANTHER" id="PTHR47810:SF1">
    <property type="entry name" value="DNA LIGASE B"/>
    <property type="match status" value="1"/>
</dbReference>
<dbReference type="STRING" id="428993.SAMN06296058_2985"/>
<evidence type="ECO:0000259" key="7">
    <source>
        <dbReference type="Pfam" id="PF01068"/>
    </source>
</evidence>
<organism evidence="9 10">
    <name type="scientific">Pseudoxanthomonas indica</name>
    <dbReference type="NCBI Taxonomy" id="428993"/>
    <lineage>
        <taxon>Bacteria</taxon>
        <taxon>Pseudomonadati</taxon>
        <taxon>Pseudomonadota</taxon>
        <taxon>Gammaproteobacteria</taxon>
        <taxon>Lysobacterales</taxon>
        <taxon>Lysobacteraceae</taxon>
        <taxon>Pseudoxanthomonas</taxon>
    </lineage>
</organism>
<evidence type="ECO:0000256" key="1">
    <source>
        <dbReference type="ARBA" id="ARBA00001968"/>
    </source>
</evidence>
<dbReference type="EMBL" id="FUZV01000002">
    <property type="protein sequence ID" value="SKC78692.1"/>
    <property type="molecule type" value="Genomic_DNA"/>
</dbReference>
<dbReference type="SUPFAM" id="SSF56091">
    <property type="entry name" value="DNA ligase/mRNA capping enzyme, catalytic domain"/>
    <property type="match status" value="1"/>
</dbReference>
<dbReference type="Gene3D" id="3.30.470.30">
    <property type="entry name" value="DNA ligase/mRNA capping enzyme"/>
    <property type="match status" value="1"/>
</dbReference>
<evidence type="ECO:0000313" key="10">
    <source>
        <dbReference type="Proteomes" id="UP000190341"/>
    </source>
</evidence>
<feature type="domain" description="ATP-dependent DNA ligase family profile" evidence="7">
    <location>
        <begin position="119"/>
        <end position="233"/>
    </location>
</feature>
<dbReference type="Gene3D" id="2.40.50.140">
    <property type="entry name" value="Nucleic acid-binding proteins"/>
    <property type="match status" value="1"/>
</dbReference>
<dbReference type="GO" id="GO:0006260">
    <property type="term" value="P:DNA replication"/>
    <property type="evidence" value="ECO:0007669"/>
    <property type="project" value="UniProtKB-KW"/>
</dbReference>
<evidence type="ECO:0000256" key="4">
    <source>
        <dbReference type="ARBA" id="ARBA00022763"/>
    </source>
</evidence>
<dbReference type="GO" id="GO:0006281">
    <property type="term" value="P:DNA repair"/>
    <property type="evidence" value="ECO:0007669"/>
    <property type="project" value="UniProtKB-KW"/>
</dbReference>
<evidence type="ECO:0000256" key="5">
    <source>
        <dbReference type="ARBA" id="ARBA00023204"/>
    </source>
</evidence>
<reference evidence="9 10" key="1">
    <citation type="submission" date="2017-02" db="EMBL/GenBank/DDBJ databases">
        <authorList>
            <person name="Peterson S.W."/>
        </authorList>
    </citation>
    <scope>NUCLEOTIDE SEQUENCE [LARGE SCALE GENOMIC DNA]</scope>
    <source>
        <strain evidence="9 10">P15</strain>
    </source>
</reference>
<comment type="cofactor">
    <cofactor evidence="1">
        <name>a divalent metal cation</name>
        <dbReference type="ChEBI" id="CHEBI:60240"/>
    </cofactor>
</comment>
<dbReference type="InterPro" id="IPR012340">
    <property type="entry name" value="NA-bd_OB-fold"/>
</dbReference>
<dbReference type="InterPro" id="IPR012310">
    <property type="entry name" value="DNA_ligase_ATP-dep_cent"/>
</dbReference>
<sequence>MRVRGGWMLFGGLALMLSGLPGVRAADAMALLQAHSSDRLPAMRLLQETLGPGEARQPAAPGMMLATPMRGGIDVRDYWISEKLDGVRARWDGRQLITRGGARISVPAWFVRGWPDLPLDGELWLGRGRFEATSGLVRRYREDAAAWRQMKFMVFDAPAQREVFDVRLRRLQRAVTTARVPWLQVIPQHRLADMAQLQAKLREVVGAGGEGLMLHHAQGRYVAGRSLHLLKLKPHLESDARVVGHVPGKGKYAGMLGALSVQASDGRRFRLGSGFSDAQRAQPPPLGSVVTYRYDGLTRRGLPRFARFLRVRDEEPLRPP</sequence>
<evidence type="ECO:0000256" key="6">
    <source>
        <dbReference type="ARBA" id="ARBA00034003"/>
    </source>
</evidence>
<dbReference type="InterPro" id="IPR029319">
    <property type="entry name" value="DNA_ligase_OB"/>
</dbReference>
<dbReference type="GO" id="GO:0003910">
    <property type="term" value="F:DNA ligase (ATP) activity"/>
    <property type="evidence" value="ECO:0007669"/>
    <property type="project" value="UniProtKB-EC"/>
</dbReference>
<dbReference type="NCBIfam" id="NF006592">
    <property type="entry name" value="PRK09125.1"/>
    <property type="match status" value="1"/>
</dbReference>
<dbReference type="Gene3D" id="3.30.1490.70">
    <property type="match status" value="1"/>
</dbReference>